<evidence type="ECO:0008006" key="3">
    <source>
        <dbReference type="Google" id="ProtNLM"/>
    </source>
</evidence>
<organism evidence="1 2">
    <name type="scientific">Candidatus Yanofskybacteria bacterium RIFCSPLOWO2_01_FULL_49_25</name>
    <dbReference type="NCBI Taxonomy" id="1802701"/>
    <lineage>
        <taxon>Bacteria</taxon>
        <taxon>Candidatus Yanofskyibacteriota</taxon>
    </lineage>
</organism>
<reference evidence="1 2" key="1">
    <citation type="journal article" date="2016" name="Nat. Commun.">
        <title>Thousands of microbial genomes shed light on interconnected biogeochemical processes in an aquifer system.</title>
        <authorList>
            <person name="Anantharaman K."/>
            <person name="Brown C.T."/>
            <person name="Hug L.A."/>
            <person name="Sharon I."/>
            <person name="Castelle C.J."/>
            <person name="Probst A.J."/>
            <person name="Thomas B.C."/>
            <person name="Singh A."/>
            <person name="Wilkins M.J."/>
            <person name="Karaoz U."/>
            <person name="Brodie E.L."/>
            <person name="Williams K.H."/>
            <person name="Hubbard S.S."/>
            <person name="Banfield J.F."/>
        </authorList>
    </citation>
    <scope>NUCLEOTIDE SEQUENCE [LARGE SCALE GENOMIC DNA]</scope>
</reference>
<dbReference type="AlphaFoldDB" id="A0A1F8GUX0"/>
<dbReference type="EMBL" id="MGKP01000010">
    <property type="protein sequence ID" value="OGN29081.1"/>
    <property type="molecule type" value="Genomic_DNA"/>
</dbReference>
<name>A0A1F8GUX0_9BACT</name>
<accession>A0A1F8GUX0</accession>
<proteinExistence type="predicted"/>
<dbReference type="SUPFAM" id="SSF143011">
    <property type="entry name" value="RelE-like"/>
    <property type="match status" value="1"/>
</dbReference>
<protein>
    <recommendedName>
        <fullName evidence="3">Plasmid stabilization protein</fullName>
    </recommendedName>
</protein>
<dbReference type="Proteomes" id="UP000179047">
    <property type="component" value="Unassembled WGS sequence"/>
</dbReference>
<gene>
    <name evidence="1" type="ORF">A3A33_00300</name>
</gene>
<evidence type="ECO:0000313" key="1">
    <source>
        <dbReference type="EMBL" id="OGN29081.1"/>
    </source>
</evidence>
<dbReference type="Gene3D" id="3.30.2310.20">
    <property type="entry name" value="RelE-like"/>
    <property type="match status" value="1"/>
</dbReference>
<dbReference type="InterPro" id="IPR035093">
    <property type="entry name" value="RelE/ParE_toxin_dom_sf"/>
</dbReference>
<comment type="caution">
    <text evidence="1">The sequence shown here is derived from an EMBL/GenBank/DDBJ whole genome shotgun (WGS) entry which is preliminary data.</text>
</comment>
<sequence>MDKIEKAIARLSSRERSVIKRLLSDVKTNKVEHLDIKKLIGHDDIFRARKGSARVIYRITARGVFILAIERRSEKTYRKF</sequence>
<evidence type="ECO:0000313" key="2">
    <source>
        <dbReference type="Proteomes" id="UP000179047"/>
    </source>
</evidence>
<dbReference type="STRING" id="1802701.A3A33_00300"/>